<keyword evidence="6 9" id="KW-0645">Protease</keyword>
<dbReference type="EMBL" id="ALBS01000330">
    <property type="protein sequence ID" value="EJT45281.1"/>
    <property type="molecule type" value="Genomic_DNA"/>
</dbReference>
<dbReference type="Gene3D" id="3.90.230.10">
    <property type="entry name" value="Creatinase/methionine aminopeptidase superfamily"/>
    <property type="match status" value="1"/>
</dbReference>
<comment type="cofactor">
    <cofactor evidence="3">
        <name>Fe(2+)</name>
        <dbReference type="ChEBI" id="CHEBI:29033"/>
    </cofactor>
</comment>
<evidence type="ECO:0000256" key="4">
    <source>
        <dbReference type="ARBA" id="ARBA00022438"/>
    </source>
</evidence>
<accession>J5SEN1</accession>
<dbReference type="HAMAP" id="MF_03175">
    <property type="entry name" value="MetAP_2_euk"/>
    <property type="match status" value="1"/>
</dbReference>
<feature type="region of interest" description="Disordered" evidence="11">
    <location>
        <begin position="1"/>
        <end position="86"/>
    </location>
</feature>
<dbReference type="GO" id="GO:0006508">
    <property type="term" value="P:proteolysis"/>
    <property type="evidence" value="ECO:0007669"/>
    <property type="project" value="UniProtKB-KW"/>
</dbReference>
<evidence type="ECO:0000256" key="2">
    <source>
        <dbReference type="ARBA" id="ARBA00001936"/>
    </source>
</evidence>
<feature type="binding site" evidence="9">
    <location>
        <position position="439"/>
    </location>
    <ligand>
        <name>a divalent metal cation</name>
        <dbReference type="ChEBI" id="CHEBI:60240"/>
        <label>2</label>
        <note>catalytic</note>
    </ligand>
</feature>
<name>J5SEN1_TRIAS</name>
<evidence type="ECO:0000256" key="10">
    <source>
        <dbReference type="RuleBase" id="RU003653"/>
    </source>
</evidence>
<feature type="binding site" evidence="9">
    <location>
        <position position="229"/>
    </location>
    <ligand>
        <name>a divalent metal cation</name>
        <dbReference type="ChEBI" id="CHEBI:60240"/>
        <label>1</label>
    </ligand>
</feature>
<keyword evidence="5 9" id="KW-0963">Cytoplasm</keyword>
<dbReference type="PRINTS" id="PR00599">
    <property type="entry name" value="MAPEPTIDASE"/>
</dbReference>
<dbReference type="Proteomes" id="UP000002748">
    <property type="component" value="Unassembled WGS sequence"/>
</dbReference>
<feature type="binding site" evidence="9">
    <location>
        <position position="307"/>
    </location>
    <ligand>
        <name>substrate</name>
    </ligand>
</feature>
<dbReference type="KEGG" id="tasa:A1Q1_06350"/>
<comment type="caution">
    <text evidence="13">The sequence shown here is derived from an EMBL/GenBank/DDBJ whole genome shotgun (WGS) entry which is preliminary data.</text>
</comment>
<dbReference type="GO" id="GO:0070006">
    <property type="term" value="F:metalloaminopeptidase activity"/>
    <property type="evidence" value="ECO:0007669"/>
    <property type="project" value="UniProtKB-UniRule"/>
</dbReference>
<evidence type="ECO:0000256" key="5">
    <source>
        <dbReference type="ARBA" id="ARBA00022490"/>
    </source>
</evidence>
<dbReference type="VEuPathDB" id="FungiDB:A1Q1_06350"/>
<comment type="subcellular location">
    <subcellularLocation>
        <location evidence="9">Cytoplasm</location>
    </subcellularLocation>
</comment>
<feature type="binding site" evidence="9">
    <location>
        <position position="198"/>
    </location>
    <ligand>
        <name>substrate</name>
    </ligand>
</feature>
<keyword evidence="4 9" id="KW-0031">Aminopeptidase</keyword>
<evidence type="ECO:0000259" key="12">
    <source>
        <dbReference type="Pfam" id="PF00557"/>
    </source>
</evidence>
<comment type="catalytic activity">
    <reaction evidence="1 9 10">
        <text>Release of N-terminal amino acids, preferentially methionine, from peptides and arylamides.</text>
        <dbReference type="EC" id="3.4.11.18"/>
    </reaction>
</comment>
<keyword evidence="7 9" id="KW-0479">Metal-binding</keyword>
<dbReference type="EC" id="3.4.11.18" evidence="9"/>
<gene>
    <name evidence="13" type="ORF">A1Q1_06350</name>
</gene>
<feature type="binding site" evidence="9">
    <location>
        <position position="299"/>
    </location>
    <ligand>
        <name>a divalent metal cation</name>
        <dbReference type="ChEBI" id="CHEBI:60240"/>
        <label>2</label>
        <note>catalytic</note>
    </ligand>
</feature>
<organism evidence="13 14">
    <name type="scientific">Trichosporon asahii var. asahii (strain ATCC 90039 / CBS 2479 / JCM 2466 / KCTC 7840 / NBRC 103889/ NCYC 2677 / UAMH 7654)</name>
    <name type="common">Yeast</name>
    <dbReference type="NCBI Taxonomy" id="1186058"/>
    <lineage>
        <taxon>Eukaryota</taxon>
        <taxon>Fungi</taxon>
        <taxon>Dikarya</taxon>
        <taxon>Basidiomycota</taxon>
        <taxon>Agaricomycotina</taxon>
        <taxon>Tremellomycetes</taxon>
        <taxon>Trichosporonales</taxon>
        <taxon>Trichosporonaceae</taxon>
        <taxon>Trichosporon</taxon>
    </lineage>
</organism>
<evidence type="ECO:0000256" key="6">
    <source>
        <dbReference type="ARBA" id="ARBA00022670"/>
    </source>
</evidence>
<evidence type="ECO:0000313" key="14">
    <source>
        <dbReference type="Proteomes" id="UP000002748"/>
    </source>
</evidence>
<dbReference type="Gene3D" id="1.10.10.10">
    <property type="entry name" value="Winged helix-like DNA-binding domain superfamily/Winged helix DNA-binding domain"/>
    <property type="match status" value="1"/>
</dbReference>
<dbReference type="NCBIfam" id="TIGR00501">
    <property type="entry name" value="met_pdase_II"/>
    <property type="match status" value="1"/>
</dbReference>
<evidence type="ECO:0000256" key="11">
    <source>
        <dbReference type="SAM" id="MobiDB-lite"/>
    </source>
</evidence>
<evidence type="ECO:0000256" key="9">
    <source>
        <dbReference type="HAMAP-Rule" id="MF_03175"/>
    </source>
</evidence>
<dbReference type="InterPro" id="IPR050247">
    <property type="entry name" value="Met_Aminopeptidase_Type2"/>
</dbReference>
<dbReference type="InterPro" id="IPR002468">
    <property type="entry name" value="Pept_M24A_MAP2"/>
</dbReference>
<comment type="cofactor">
    <cofactor evidence="2">
        <name>Mn(2+)</name>
        <dbReference type="ChEBI" id="CHEBI:29035"/>
    </cofactor>
</comment>
<feature type="binding site" evidence="9">
    <location>
        <position position="218"/>
    </location>
    <ligand>
        <name>a divalent metal cation</name>
        <dbReference type="ChEBI" id="CHEBI:60240"/>
        <label>1</label>
    </ligand>
</feature>
<feature type="binding site" evidence="9">
    <location>
        <position position="439"/>
    </location>
    <ligand>
        <name>a divalent metal cation</name>
        <dbReference type="ChEBI" id="CHEBI:60240"/>
        <label>1</label>
    </ligand>
</feature>
<proteinExistence type="inferred from homology"/>
<comment type="similarity">
    <text evidence="9">Belongs to the peptidase M24A family. Methionine aminopeptidase eukaryotic type 2 subfamily.</text>
</comment>
<dbReference type="InterPro" id="IPR000994">
    <property type="entry name" value="Pept_M24"/>
</dbReference>
<dbReference type="GO" id="GO:0005737">
    <property type="term" value="C:cytoplasm"/>
    <property type="evidence" value="ECO:0007669"/>
    <property type="project" value="UniProtKB-SubCell"/>
</dbReference>
<feature type="binding site" evidence="9">
    <location>
        <position position="342"/>
    </location>
    <ligand>
        <name>a divalent metal cation</name>
        <dbReference type="ChEBI" id="CHEBI:60240"/>
        <label>2</label>
        <note>catalytic</note>
    </ligand>
</feature>
<dbReference type="OrthoDB" id="7848262at2759"/>
<protein>
    <recommendedName>
        <fullName evidence="9">Methionine aminopeptidase 2</fullName>
        <shortName evidence="9">MAP 2</shortName>
        <shortName evidence="9">MetAP 2</shortName>
        <ecNumber evidence="9">3.4.11.18</ecNumber>
    </recommendedName>
    <alternativeName>
        <fullName evidence="9">Peptidase M</fullName>
    </alternativeName>
</protein>
<dbReference type="HOGENOM" id="CLU_015857_7_1_1"/>
<dbReference type="PANTHER" id="PTHR45777:SF2">
    <property type="entry name" value="METHIONINE AMINOPEPTIDASE 2"/>
    <property type="match status" value="1"/>
</dbReference>
<dbReference type="RefSeq" id="XP_014176939.1">
    <property type="nucleotide sequence ID" value="XM_014321464.1"/>
</dbReference>
<feature type="domain" description="Peptidase M24" evidence="12">
    <location>
        <begin position="135"/>
        <end position="353"/>
    </location>
</feature>
<feature type="compositionally biased region" description="Basic and acidic residues" evidence="11">
    <location>
        <begin position="8"/>
        <end position="22"/>
    </location>
</feature>
<dbReference type="GeneID" id="25989862"/>
<feature type="compositionally biased region" description="Acidic residues" evidence="11">
    <location>
        <begin position="38"/>
        <end position="54"/>
    </location>
</feature>
<dbReference type="InterPro" id="IPR036005">
    <property type="entry name" value="Creatinase/aminopeptidase-like"/>
</dbReference>
<evidence type="ECO:0000256" key="3">
    <source>
        <dbReference type="ARBA" id="ARBA00001954"/>
    </source>
</evidence>
<feature type="compositionally biased region" description="Basic residues" evidence="11">
    <location>
        <begin position="62"/>
        <end position="76"/>
    </location>
</feature>
<keyword evidence="8 9" id="KW-0378">Hydrolase</keyword>
<dbReference type="InterPro" id="IPR036388">
    <property type="entry name" value="WH-like_DNA-bd_sf"/>
</dbReference>
<sequence length="458" mass="50442">MAPVAVPKVEDLSLEDREKQEAAADAAPAQAEPKPDENGDEHDSDDDDEAEGEGGEGASGAAKKKKKKKKPKKKKTAAVQSDPPRVGLTKIFRSGVFPVGEEVEYKNDTTSRITSEEMREKERLAQGDPSTNYQNIRRAAEVHRQVRQYARKHIRPGMKLIDIANMIEDGTRALVEEDGFESGIGFPTGLSINECAAHYTPNPGDTKELKQGDIIKVDFGVHVKGRIVDSAFTLNFADPEWDTLLQAVNEATKTGVAEAGVDVRLCDIGEAIQEVMESYEVEIGGKTLPVKSIRNLNGHSITPYVIHGGTATSHGKSVPIVKQFGEHKDTTRMEEGEYFAIETFGSTGRGKVYEDGVCSHYALSPQMPEHYTLRHQSAKNLLKSINKNFGTLPWCRRYLEHVGEKNYLLGLNELVRQGVVADYPPLVDPEPGCMTAQSEHTILLRPTCKEIVSKGDDY</sequence>
<evidence type="ECO:0000256" key="8">
    <source>
        <dbReference type="ARBA" id="ARBA00022801"/>
    </source>
</evidence>
<comment type="function">
    <text evidence="9 10">Cotranslationally removes the N-terminal methionine from nascent proteins. The N-terminal methionine is often cleaved when the second residue in the primary sequence is small and uncharged (Met-Ala-, Cys, Gly, Pro, Ser, Thr, or Val).</text>
</comment>
<dbReference type="SUPFAM" id="SSF46785">
    <property type="entry name" value="Winged helix' DNA-binding domain"/>
    <property type="match status" value="1"/>
</dbReference>
<evidence type="ECO:0000256" key="1">
    <source>
        <dbReference type="ARBA" id="ARBA00000294"/>
    </source>
</evidence>
<dbReference type="InterPro" id="IPR001714">
    <property type="entry name" value="Pept_M24_MAP"/>
</dbReference>
<comment type="cofactor">
    <cofactor evidence="9">
        <name>Co(2+)</name>
        <dbReference type="ChEBI" id="CHEBI:48828"/>
    </cofactor>
    <cofactor evidence="9">
        <name>Zn(2+)</name>
        <dbReference type="ChEBI" id="CHEBI:29105"/>
    </cofactor>
    <cofactor evidence="9">
        <name>Mn(2+)</name>
        <dbReference type="ChEBI" id="CHEBI:29035"/>
    </cofactor>
    <cofactor evidence="9">
        <name>Fe(2+)</name>
        <dbReference type="ChEBI" id="CHEBI:29033"/>
    </cofactor>
    <text evidence="9">Binds 2 divalent metal cations per subunit. Has a high-affinity and a low affinity metal-binding site. The true nature of the physiological cofactor is under debate. The enzyme is active with cobalt, zinc, manganese or divalent iron ions. Most likely, methionine aminopeptidases function as mononuclear Fe(2+)-metalloproteases under physiological conditions, and the catalytically relevant metal-binding site has been assigned to the histidine-containing high-affinity site.</text>
</comment>
<dbReference type="InterPro" id="IPR036390">
    <property type="entry name" value="WH_DNA-bd_sf"/>
</dbReference>
<dbReference type="GO" id="GO:0046872">
    <property type="term" value="F:metal ion binding"/>
    <property type="evidence" value="ECO:0007669"/>
    <property type="project" value="UniProtKB-UniRule"/>
</dbReference>
<reference evidence="13 14" key="1">
    <citation type="journal article" date="2012" name="Eukaryot. Cell">
        <title>Draft genome sequence of CBS 2479, the standard type strain of Trichosporon asahii.</title>
        <authorList>
            <person name="Yang R.Y."/>
            <person name="Li H.T."/>
            <person name="Zhu H."/>
            <person name="Zhou G.P."/>
            <person name="Wang M."/>
            <person name="Wang L."/>
        </authorList>
    </citation>
    <scope>NUCLEOTIDE SEQUENCE [LARGE SCALE GENOMIC DNA]</scope>
    <source>
        <strain evidence="14">ATCC 90039 / CBS 2479 / JCM 2466 / KCTC 7840 / NCYC 2677 / UAMH 7654</strain>
    </source>
</reference>
<dbReference type="Pfam" id="PF00557">
    <property type="entry name" value="Peptidase_M24"/>
    <property type="match status" value="1"/>
</dbReference>
<feature type="compositionally biased region" description="Low complexity" evidence="11">
    <location>
        <begin position="23"/>
        <end position="32"/>
    </location>
</feature>
<evidence type="ECO:0000256" key="7">
    <source>
        <dbReference type="ARBA" id="ARBA00022723"/>
    </source>
</evidence>
<dbReference type="GO" id="GO:0004239">
    <property type="term" value="F:initiator methionyl aminopeptidase activity"/>
    <property type="evidence" value="ECO:0007669"/>
    <property type="project" value="UniProtKB-UniRule"/>
</dbReference>
<dbReference type="SUPFAM" id="SSF55920">
    <property type="entry name" value="Creatinase/aminopeptidase"/>
    <property type="match status" value="1"/>
</dbReference>
<evidence type="ECO:0000313" key="13">
    <source>
        <dbReference type="EMBL" id="EJT45281.1"/>
    </source>
</evidence>
<dbReference type="PANTHER" id="PTHR45777">
    <property type="entry name" value="METHIONINE AMINOPEPTIDASE 2"/>
    <property type="match status" value="1"/>
</dbReference>
<dbReference type="CDD" id="cd01088">
    <property type="entry name" value="MetAP2"/>
    <property type="match status" value="1"/>
</dbReference>
<dbReference type="AlphaFoldDB" id="J5SEN1"/>
<feature type="binding site" evidence="9">
    <location>
        <position position="229"/>
    </location>
    <ligand>
        <name>a divalent metal cation</name>
        <dbReference type="ChEBI" id="CHEBI:60240"/>
        <label>2</label>
        <note>catalytic</note>
    </ligand>
</feature>